<dbReference type="PANTHER" id="PTHR44858:SF1">
    <property type="entry name" value="UDP-N-ACETYLGLUCOSAMINE--PEPTIDE N-ACETYLGLUCOSAMINYLTRANSFERASE SPINDLY-RELATED"/>
    <property type="match status" value="1"/>
</dbReference>
<dbReference type="InterPro" id="IPR019734">
    <property type="entry name" value="TPR_rpt"/>
</dbReference>
<proteinExistence type="predicted"/>
<organism evidence="6 7">
    <name type="scientific">Simplicispira suum</name>
    <dbReference type="NCBI Taxonomy" id="2109915"/>
    <lineage>
        <taxon>Bacteria</taxon>
        <taxon>Pseudomonadati</taxon>
        <taxon>Pseudomonadota</taxon>
        <taxon>Betaproteobacteria</taxon>
        <taxon>Burkholderiales</taxon>
        <taxon>Comamonadaceae</taxon>
        <taxon>Simplicispira</taxon>
    </lineage>
</organism>
<dbReference type="Proteomes" id="UP000239326">
    <property type="component" value="Chromosome"/>
</dbReference>
<feature type="domain" description="Bacteriophage N4 adsorption protein A C-terminal" evidence="5">
    <location>
        <begin position="977"/>
        <end position="1085"/>
    </location>
</feature>
<evidence type="ECO:0000313" key="6">
    <source>
        <dbReference type="EMBL" id="AVO41817.1"/>
    </source>
</evidence>
<dbReference type="AlphaFoldDB" id="A0A2S0N197"/>
<dbReference type="InterPro" id="IPR025137">
    <property type="entry name" value="NfrA_C"/>
</dbReference>
<dbReference type="EMBL" id="CP027669">
    <property type="protein sequence ID" value="AVO41817.1"/>
    <property type="molecule type" value="Genomic_DNA"/>
</dbReference>
<evidence type="ECO:0000256" key="1">
    <source>
        <dbReference type="ARBA" id="ARBA00022737"/>
    </source>
</evidence>
<dbReference type="SUPFAM" id="SSF48452">
    <property type="entry name" value="TPR-like"/>
    <property type="match status" value="3"/>
</dbReference>
<evidence type="ECO:0000256" key="3">
    <source>
        <dbReference type="SAM" id="MobiDB-lite"/>
    </source>
</evidence>
<keyword evidence="1" id="KW-0677">Repeat</keyword>
<sequence length="1091" mass="118105">MKPLRNRTLLAVALAMAWPAAPLLAAGVGAATPTRHSQWQGEESPLRLMMSLRLTPPGSVPLVAAQASSDSELVSAQRPGGSSDLLVARLRLSSELAWRPSGPLEPNTLAEAPGSPAPVPSRPPSAWQTALQAIERRDPAPWGRGPADTVVDNEFQRALRRYVRLQMPALPMWQAPRPHSPAQLVVPAPRPPQADSIRSVAPPAVEETPSKPAARSRLGGRLRGLAWRLSDQGYKAYARGDYETALRRADAALKLRPDVVRLYQLRVYALQKLNRLEEAERAAEEAIASGHSSPELQAALLNLRPVPPGVAGVPTTAEYRKAFPIATLAYEQLADGKFADAASNAEIAVRTDPSQGPWSLLWLNALEDLQRYEEMIEAGRQAIALGAPNADAIGALMRLASQAIAVQHAEKAYVAMAKNRPQEALPEAREAVRRAPDVVSHRLLLISALQATQDIVGAERAAGEALQSDEENTTIRIQRAYLRQLLGHGEAAQQDIEAVLAQDWIDESLRRNVRLIGADLALADRQPARVKKLLEPLALDDEQAASRRKAASALGNFWTTQDVLPATAYAPLQLCHDTPYGTVCEMQPWDAPGTDNPAARAYAAYGQKRYEQAIALARRAIAEDPKTESNQILLTTALAAGTPQEQKEALVRLDQALLTQPEDANLLRQRGYLRLANGEPELALQDFVAARSTGNAPPTNVLDEAYAMAASGHRIAAAAMLRQAIDDADEGKFALDAQQRFDTRSAIANFSREWGVTASVAYRGARAPTNALVAQPVSLPGNAVFSTVEAYWRPSAFLNSSSSTFDIYGRLSNTLYSGVDVTGAQTVPDPCGGTINVAETRTRAVSGFPTTTGAFGVRYTPWTEKNLTFGLERQFFLGNAARRGSLNADSSAVRCLLNQQAAAVDYRTDASAGAWQAYVLYGFYEGTGLRLDTTSWFTMEGYVQAGYTLMDAPTAYTLRDSTGQVLGRSSGKLKRGQAFAASEVRVGRSYLTDYSDRLVIFPHVSLAADWYSDRNRATGTPVAGYSNFDLVGNKGDWSVGAGVGVNVRYWLDGGKYRAQSSYVDGSLQYRTRLGGVEDRAKGVFLSLTFAY</sequence>
<dbReference type="OrthoDB" id="7399085at2"/>
<gene>
    <name evidence="6" type="ORF">C6571_11460</name>
</gene>
<evidence type="ECO:0000256" key="2">
    <source>
        <dbReference type="ARBA" id="ARBA00022803"/>
    </source>
</evidence>
<keyword evidence="7" id="KW-1185">Reference proteome</keyword>
<feature type="region of interest" description="Disordered" evidence="3">
    <location>
        <begin position="100"/>
        <end position="125"/>
    </location>
</feature>
<feature type="chain" id="PRO_5015422091" description="Bacteriophage N4 adsorption protein A C-terminal domain-containing protein" evidence="4">
    <location>
        <begin position="26"/>
        <end position="1091"/>
    </location>
</feature>
<dbReference type="Pfam" id="PF13283">
    <property type="entry name" value="NfrA_C"/>
    <property type="match status" value="1"/>
</dbReference>
<evidence type="ECO:0000256" key="4">
    <source>
        <dbReference type="SAM" id="SignalP"/>
    </source>
</evidence>
<accession>A0A2S0N197</accession>
<dbReference type="SMART" id="SM00028">
    <property type="entry name" value="TPR"/>
    <property type="match status" value="6"/>
</dbReference>
<dbReference type="Gene3D" id="1.25.40.10">
    <property type="entry name" value="Tetratricopeptide repeat domain"/>
    <property type="match status" value="3"/>
</dbReference>
<evidence type="ECO:0000313" key="7">
    <source>
        <dbReference type="Proteomes" id="UP000239326"/>
    </source>
</evidence>
<dbReference type="KEGG" id="simp:C6571_11460"/>
<reference evidence="6 7" key="1">
    <citation type="submission" date="2018-03" db="EMBL/GenBank/DDBJ databases">
        <title>Genome sequencing of Simplicispira sp.</title>
        <authorList>
            <person name="Kim S.-J."/>
            <person name="Heo J."/>
            <person name="Kwon S.-W."/>
        </authorList>
    </citation>
    <scope>NUCLEOTIDE SEQUENCE [LARGE SCALE GENOMIC DNA]</scope>
    <source>
        <strain evidence="6 7">SC1-8</strain>
    </source>
</reference>
<dbReference type="InterPro" id="IPR050498">
    <property type="entry name" value="Ycf3"/>
</dbReference>
<keyword evidence="2" id="KW-0802">TPR repeat</keyword>
<protein>
    <recommendedName>
        <fullName evidence="5">Bacteriophage N4 adsorption protein A C-terminal domain-containing protein</fullName>
    </recommendedName>
</protein>
<name>A0A2S0N197_9BURK</name>
<keyword evidence="4" id="KW-0732">Signal</keyword>
<dbReference type="InterPro" id="IPR011990">
    <property type="entry name" value="TPR-like_helical_dom_sf"/>
</dbReference>
<dbReference type="PANTHER" id="PTHR44858">
    <property type="entry name" value="TETRATRICOPEPTIDE REPEAT PROTEIN 6"/>
    <property type="match status" value="1"/>
</dbReference>
<evidence type="ECO:0000259" key="5">
    <source>
        <dbReference type="Pfam" id="PF13283"/>
    </source>
</evidence>
<feature type="signal peptide" evidence="4">
    <location>
        <begin position="1"/>
        <end position="25"/>
    </location>
</feature>